<reference evidence="1" key="1">
    <citation type="submission" date="2021-02" db="EMBL/GenBank/DDBJ databases">
        <authorList>
            <person name="Nowell W R."/>
        </authorList>
    </citation>
    <scope>NUCLEOTIDE SEQUENCE</scope>
</reference>
<gene>
    <name evidence="1" type="ORF">OVA965_LOCUS43088</name>
    <name evidence="2" type="ORF">TMI583_LOCUS45215</name>
</gene>
<comment type="caution">
    <text evidence="1">The sequence shown here is derived from an EMBL/GenBank/DDBJ whole genome shotgun (WGS) entry which is preliminary data.</text>
</comment>
<protein>
    <recommendedName>
        <fullName evidence="4">Endonuclease/exonuclease/phosphatase domain-containing protein</fullName>
    </recommendedName>
</protein>
<dbReference type="EMBL" id="CAJNOK010055359">
    <property type="protein sequence ID" value="CAF1619167.1"/>
    <property type="molecule type" value="Genomic_DNA"/>
</dbReference>
<accession>A0A8S2G329</accession>
<dbReference type="SUPFAM" id="SSF56219">
    <property type="entry name" value="DNase I-like"/>
    <property type="match status" value="1"/>
</dbReference>
<dbReference type="Proteomes" id="UP000677228">
    <property type="component" value="Unassembled WGS sequence"/>
</dbReference>
<evidence type="ECO:0000313" key="1">
    <source>
        <dbReference type="EMBL" id="CAF1619167.1"/>
    </source>
</evidence>
<name>A0A8S2G329_9BILA</name>
<dbReference type="EMBL" id="CAJOBA010080101">
    <property type="protein sequence ID" value="CAF4437486.1"/>
    <property type="molecule type" value="Genomic_DNA"/>
</dbReference>
<evidence type="ECO:0000313" key="2">
    <source>
        <dbReference type="EMBL" id="CAF4437486.1"/>
    </source>
</evidence>
<evidence type="ECO:0000313" key="3">
    <source>
        <dbReference type="Proteomes" id="UP000677228"/>
    </source>
</evidence>
<dbReference type="Proteomes" id="UP000682733">
    <property type="component" value="Unassembled WGS sequence"/>
</dbReference>
<proteinExistence type="predicted"/>
<sequence length="166" mass="19545">LDVRSNIARYNQAQLLKNLIIKKQKQYSHLPTILTGDFNSVPGHKAYSILTKILSDVWISSTIEKQKSYSISTYHHWYGARVNSYLARSALYLAFTWHGLFDYNINFMFPNSFKRYHVDWILYAQPIDNDKNNSYQIYPRFVTVGDVRYSNYSSDHFPVIAIFELN</sequence>
<evidence type="ECO:0008006" key="4">
    <source>
        <dbReference type="Google" id="ProtNLM"/>
    </source>
</evidence>
<dbReference type="AlphaFoldDB" id="A0A8S2G329"/>
<feature type="non-terminal residue" evidence="1">
    <location>
        <position position="1"/>
    </location>
</feature>
<dbReference type="InterPro" id="IPR036691">
    <property type="entry name" value="Endo/exonu/phosph_ase_sf"/>
</dbReference>
<dbReference type="Gene3D" id="3.60.10.10">
    <property type="entry name" value="Endonuclease/exonuclease/phosphatase"/>
    <property type="match status" value="1"/>
</dbReference>
<organism evidence="1 3">
    <name type="scientific">Didymodactylos carnosus</name>
    <dbReference type="NCBI Taxonomy" id="1234261"/>
    <lineage>
        <taxon>Eukaryota</taxon>
        <taxon>Metazoa</taxon>
        <taxon>Spiralia</taxon>
        <taxon>Gnathifera</taxon>
        <taxon>Rotifera</taxon>
        <taxon>Eurotatoria</taxon>
        <taxon>Bdelloidea</taxon>
        <taxon>Philodinida</taxon>
        <taxon>Philodinidae</taxon>
        <taxon>Didymodactylos</taxon>
    </lineage>
</organism>